<evidence type="ECO:0000256" key="4">
    <source>
        <dbReference type="ARBA" id="ARBA00023136"/>
    </source>
</evidence>
<keyword evidence="3 7" id="KW-1133">Transmembrane helix</keyword>
<proteinExistence type="inferred from homology"/>
<evidence type="ECO:0000256" key="3">
    <source>
        <dbReference type="ARBA" id="ARBA00022989"/>
    </source>
</evidence>
<dbReference type="PANTHER" id="PTHR30518">
    <property type="entry name" value="ENDOLYTIC MUREIN TRANSGLYCOSYLASE"/>
    <property type="match status" value="1"/>
</dbReference>
<feature type="transmembrane region" description="Helical" evidence="7">
    <location>
        <begin position="41"/>
        <end position="64"/>
    </location>
</feature>
<feature type="compositionally biased region" description="Acidic residues" evidence="8">
    <location>
        <begin position="1"/>
        <end position="11"/>
    </location>
</feature>
<gene>
    <name evidence="7 9" type="primary">mltG</name>
    <name evidence="9" type="ORF">F1D05_00515</name>
</gene>
<accession>A0A7G6WRN9</accession>
<evidence type="ECO:0000256" key="5">
    <source>
        <dbReference type="ARBA" id="ARBA00023239"/>
    </source>
</evidence>
<dbReference type="Pfam" id="PF02618">
    <property type="entry name" value="YceG"/>
    <property type="match status" value="1"/>
</dbReference>
<dbReference type="GO" id="GO:0005886">
    <property type="term" value="C:plasma membrane"/>
    <property type="evidence" value="ECO:0007669"/>
    <property type="project" value="UniProtKB-SubCell"/>
</dbReference>
<keyword evidence="6 7" id="KW-0961">Cell wall biogenesis/degradation</keyword>
<sequence length="396" mass="42548">MNGPSVDEDEREGLHDDLGLRPESRVERRANQRRARNRRGFGCFAGLVSLLVVGGLIGGLAFGFGKGRDALEKVFSAPDYSGTGTTAVTVEITQGQSAQSIADTLEKKGVVKSARAFERAARDNAKSRSIQAATYTLKKEMSAKAALELLLDPAKSVLVTRIGFPSGRTKAEITAILQKAKAAKLPAGAAAAAMSKPWSLGLPSYAKNNPEGFLYPGTYDVPKGATAFTILKLMTTQFAKTSAVINLPATAQRKKVDPYQVVIIASIITAETNRKEDYGKVARVIYNRLAAGEKLQMDSTIHYVVGRNGKVFTSDADRQMDSPYNTYLHAGLPPTPINSPGRETLQAALNPTPGGWKFFTLVNLDTGETAFSSSASEHQQNVRKLQAWCAAHAGRC</sequence>
<comment type="catalytic activity">
    <reaction evidence="7">
        <text>a peptidoglycan chain = a peptidoglycan chain with N-acetyl-1,6-anhydromuramyl-[peptide] at the reducing end + a peptidoglycan chain with N-acetylglucosamine at the non-reducing end.</text>
        <dbReference type="EC" id="4.2.2.29"/>
    </reaction>
</comment>
<keyword evidence="4 7" id="KW-0472">Membrane</keyword>
<feature type="region of interest" description="Disordered" evidence="8">
    <location>
        <begin position="1"/>
        <end position="32"/>
    </location>
</feature>
<organism evidence="9 10">
    <name type="scientific">Kribbella qitaiheensis</name>
    <dbReference type="NCBI Taxonomy" id="1544730"/>
    <lineage>
        <taxon>Bacteria</taxon>
        <taxon>Bacillati</taxon>
        <taxon>Actinomycetota</taxon>
        <taxon>Actinomycetes</taxon>
        <taxon>Propionibacteriales</taxon>
        <taxon>Kribbellaceae</taxon>
        <taxon>Kribbella</taxon>
    </lineage>
</organism>
<dbReference type="PANTHER" id="PTHR30518:SF2">
    <property type="entry name" value="ENDOLYTIC MUREIN TRANSGLYCOSYLASE"/>
    <property type="match status" value="1"/>
</dbReference>
<keyword evidence="1 7" id="KW-1003">Cell membrane</keyword>
<dbReference type="GO" id="GO:0008932">
    <property type="term" value="F:lytic endotransglycosylase activity"/>
    <property type="evidence" value="ECO:0007669"/>
    <property type="project" value="UniProtKB-UniRule"/>
</dbReference>
<evidence type="ECO:0000256" key="2">
    <source>
        <dbReference type="ARBA" id="ARBA00022692"/>
    </source>
</evidence>
<comment type="subcellular location">
    <subcellularLocation>
        <location evidence="7">Cell membrane</location>
        <topology evidence="7">Single-pass membrane protein</topology>
    </subcellularLocation>
</comment>
<feature type="compositionally biased region" description="Basic and acidic residues" evidence="8">
    <location>
        <begin position="12"/>
        <end position="30"/>
    </location>
</feature>
<comment type="similarity">
    <text evidence="7">Belongs to the transglycosylase MltG family.</text>
</comment>
<protein>
    <recommendedName>
        <fullName evidence="7">Endolytic murein transglycosylase</fullName>
        <ecNumber evidence="7">4.2.2.29</ecNumber>
    </recommendedName>
    <alternativeName>
        <fullName evidence="7">Peptidoglycan lytic transglycosylase</fullName>
    </alternativeName>
    <alternativeName>
        <fullName evidence="7">Peptidoglycan polymerization terminase</fullName>
    </alternativeName>
</protein>
<dbReference type="NCBIfam" id="TIGR00247">
    <property type="entry name" value="endolytic transglycosylase MltG"/>
    <property type="match status" value="1"/>
</dbReference>
<dbReference type="Gene3D" id="3.30.1490.480">
    <property type="entry name" value="Endolytic murein transglycosylase"/>
    <property type="match status" value="1"/>
</dbReference>
<dbReference type="InterPro" id="IPR003770">
    <property type="entry name" value="MLTG-like"/>
</dbReference>
<dbReference type="GO" id="GO:0071555">
    <property type="term" value="P:cell wall organization"/>
    <property type="evidence" value="ECO:0007669"/>
    <property type="project" value="UniProtKB-KW"/>
</dbReference>
<dbReference type="KEGG" id="kqi:F1D05_00515"/>
<dbReference type="HAMAP" id="MF_02065">
    <property type="entry name" value="MltG"/>
    <property type="match status" value="1"/>
</dbReference>
<keyword evidence="2 7" id="KW-0812">Transmembrane</keyword>
<reference evidence="10" key="1">
    <citation type="submission" date="2019-09" db="EMBL/GenBank/DDBJ databases">
        <title>Antimicrobial potential of Antarctic Bacteria.</title>
        <authorList>
            <person name="Benaud N."/>
            <person name="Edwards R.J."/>
            <person name="Ferrari B.C."/>
        </authorList>
    </citation>
    <scope>NUCLEOTIDE SEQUENCE [LARGE SCALE GENOMIC DNA]</scope>
    <source>
        <strain evidence="10">SPB151</strain>
    </source>
</reference>
<dbReference type="EC" id="4.2.2.29" evidence="7"/>
<reference evidence="9 10" key="2">
    <citation type="journal article" date="2020" name="Microbiol. Resour. Announc.">
        <title>Antarctic desert soil bacteria exhibit high novel natural product potential, evaluated through long-read genome sequencing and comparative genomics.</title>
        <authorList>
            <person name="Benaud N."/>
            <person name="Edwards R.J."/>
            <person name="Amos T.G."/>
            <person name="D'Agostino P.M."/>
            <person name="Gutierrez-Chavez C."/>
            <person name="Montgomery K."/>
            <person name="Nicetic I."/>
            <person name="Ferrari B.C."/>
        </authorList>
    </citation>
    <scope>NUCLEOTIDE SEQUENCE [LARGE SCALE GENOMIC DNA]</scope>
    <source>
        <strain evidence="9 10">SPB151</strain>
    </source>
</reference>
<feature type="site" description="Important for catalytic activity" evidence="7">
    <location>
        <position position="271"/>
    </location>
</feature>
<dbReference type="CDD" id="cd08010">
    <property type="entry name" value="MltG_like"/>
    <property type="match status" value="1"/>
</dbReference>
<dbReference type="GO" id="GO:0009252">
    <property type="term" value="P:peptidoglycan biosynthetic process"/>
    <property type="evidence" value="ECO:0007669"/>
    <property type="project" value="UniProtKB-UniRule"/>
</dbReference>
<keyword evidence="10" id="KW-1185">Reference proteome</keyword>
<dbReference type="EMBL" id="CP043661">
    <property type="protein sequence ID" value="QNE16654.1"/>
    <property type="molecule type" value="Genomic_DNA"/>
</dbReference>
<evidence type="ECO:0000313" key="9">
    <source>
        <dbReference type="EMBL" id="QNE16654.1"/>
    </source>
</evidence>
<keyword evidence="5 7" id="KW-0456">Lyase</keyword>
<evidence type="ECO:0000256" key="1">
    <source>
        <dbReference type="ARBA" id="ARBA00022475"/>
    </source>
</evidence>
<evidence type="ECO:0000256" key="6">
    <source>
        <dbReference type="ARBA" id="ARBA00023316"/>
    </source>
</evidence>
<evidence type="ECO:0000256" key="7">
    <source>
        <dbReference type="HAMAP-Rule" id="MF_02065"/>
    </source>
</evidence>
<dbReference type="Proteomes" id="UP000515563">
    <property type="component" value="Chromosome"/>
</dbReference>
<comment type="function">
    <text evidence="7">Functions as a peptidoglycan terminase that cleaves nascent peptidoglycan strands endolytically to terminate their elongation.</text>
</comment>
<evidence type="ECO:0000313" key="10">
    <source>
        <dbReference type="Proteomes" id="UP000515563"/>
    </source>
</evidence>
<dbReference type="AlphaFoldDB" id="A0A7G6WRN9"/>
<evidence type="ECO:0000256" key="8">
    <source>
        <dbReference type="SAM" id="MobiDB-lite"/>
    </source>
</evidence>
<name>A0A7G6WRN9_9ACTN</name>